<keyword evidence="3 7" id="KW-1133">Transmembrane helix</keyword>
<feature type="compositionally biased region" description="Basic and acidic residues" evidence="6">
    <location>
        <begin position="1002"/>
        <end position="1017"/>
    </location>
</feature>
<gene>
    <name evidence="9" type="ORF">Cvel_12721</name>
</gene>
<feature type="region of interest" description="Disordered" evidence="6">
    <location>
        <begin position="2574"/>
        <end position="2610"/>
    </location>
</feature>
<dbReference type="Pfam" id="PF00520">
    <property type="entry name" value="Ion_trans"/>
    <property type="match status" value="3"/>
</dbReference>
<feature type="compositionally biased region" description="Basic and acidic residues" evidence="6">
    <location>
        <begin position="1253"/>
        <end position="1268"/>
    </location>
</feature>
<dbReference type="VEuPathDB" id="CryptoDB:Cvel_12721"/>
<feature type="compositionally biased region" description="Basic and acidic residues" evidence="6">
    <location>
        <begin position="2300"/>
        <end position="2316"/>
    </location>
</feature>
<evidence type="ECO:0000256" key="7">
    <source>
        <dbReference type="SAM" id="Phobius"/>
    </source>
</evidence>
<feature type="region of interest" description="Disordered" evidence="6">
    <location>
        <begin position="2117"/>
        <end position="2193"/>
    </location>
</feature>
<evidence type="ECO:0000256" key="3">
    <source>
        <dbReference type="ARBA" id="ARBA00022989"/>
    </source>
</evidence>
<feature type="non-terminal residue" evidence="9">
    <location>
        <position position="1"/>
    </location>
</feature>
<feature type="compositionally biased region" description="Basic and acidic residues" evidence="6">
    <location>
        <begin position="799"/>
        <end position="811"/>
    </location>
</feature>
<dbReference type="GO" id="GO:0005248">
    <property type="term" value="F:voltage-gated sodium channel activity"/>
    <property type="evidence" value="ECO:0007669"/>
    <property type="project" value="TreeGrafter"/>
</dbReference>
<feature type="region of interest" description="Disordered" evidence="6">
    <location>
        <begin position="2282"/>
        <end position="2316"/>
    </location>
</feature>
<dbReference type="PANTHER" id="PTHR10037:SF62">
    <property type="entry name" value="SODIUM CHANNEL PROTEIN 60E"/>
    <property type="match status" value="1"/>
</dbReference>
<feature type="domain" description="Ion transport" evidence="8">
    <location>
        <begin position="1313"/>
        <end position="1640"/>
    </location>
</feature>
<keyword evidence="4 7" id="KW-0472">Membrane</keyword>
<feature type="compositionally biased region" description="Basic and acidic residues" evidence="6">
    <location>
        <begin position="2462"/>
        <end position="2508"/>
    </location>
</feature>
<feature type="transmembrane region" description="Helical" evidence="7">
    <location>
        <begin position="1314"/>
        <end position="1332"/>
    </location>
</feature>
<feature type="region of interest" description="Disordered" evidence="6">
    <location>
        <begin position="2462"/>
        <end position="2509"/>
    </location>
</feature>
<feature type="region of interest" description="Disordered" evidence="6">
    <location>
        <begin position="2034"/>
        <end position="2073"/>
    </location>
</feature>
<feature type="domain" description="Ion transport" evidence="8">
    <location>
        <begin position="630"/>
        <end position="732"/>
    </location>
</feature>
<dbReference type="EMBL" id="CDMZ01005781">
    <property type="protein sequence ID" value="CEM54366.1"/>
    <property type="molecule type" value="Genomic_DNA"/>
</dbReference>
<feature type="region of interest" description="Disordered" evidence="6">
    <location>
        <begin position="1200"/>
        <end position="1280"/>
    </location>
</feature>
<feature type="compositionally biased region" description="Basic and acidic residues" evidence="6">
    <location>
        <begin position="1168"/>
        <end position="1181"/>
    </location>
</feature>
<reference evidence="9" key="1">
    <citation type="submission" date="2014-11" db="EMBL/GenBank/DDBJ databases">
        <authorList>
            <person name="Otto D Thomas"/>
            <person name="Naeem Raeece"/>
        </authorList>
    </citation>
    <scope>NUCLEOTIDE SEQUENCE</scope>
</reference>
<evidence type="ECO:0000256" key="2">
    <source>
        <dbReference type="ARBA" id="ARBA00022692"/>
    </source>
</evidence>
<evidence type="ECO:0000256" key="6">
    <source>
        <dbReference type="SAM" id="MobiDB-lite"/>
    </source>
</evidence>
<feature type="compositionally biased region" description="Basic and acidic residues" evidence="6">
    <location>
        <begin position="381"/>
        <end position="391"/>
    </location>
</feature>
<accession>A0A0G4IB36</accession>
<comment type="subcellular location">
    <subcellularLocation>
        <location evidence="1">Membrane</location>
        <topology evidence="1">Multi-pass membrane protein</topology>
    </subcellularLocation>
</comment>
<dbReference type="Gene3D" id="1.20.120.350">
    <property type="entry name" value="Voltage-gated potassium channels. Chain C"/>
    <property type="match status" value="3"/>
</dbReference>
<feature type="region of interest" description="Disordered" evidence="6">
    <location>
        <begin position="1121"/>
        <end position="1181"/>
    </location>
</feature>
<feature type="compositionally biased region" description="Basic and acidic residues" evidence="6">
    <location>
        <begin position="2617"/>
        <end position="2630"/>
    </location>
</feature>
<protein>
    <recommendedName>
        <fullName evidence="8">Ion transport domain-containing protein</fullName>
    </recommendedName>
</protein>
<feature type="domain" description="Ion transport" evidence="8">
    <location>
        <begin position="1696"/>
        <end position="1970"/>
    </location>
</feature>
<feature type="compositionally biased region" description="Basic and acidic residues" evidence="6">
    <location>
        <begin position="424"/>
        <end position="433"/>
    </location>
</feature>
<feature type="region of interest" description="Disordered" evidence="6">
    <location>
        <begin position="354"/>
        <end position="401"/>
    </location>
</feature>
<dbReference type="InterPro" id="IPR027359">
    <property type="entry name" value="Volt_channel_dom_sf"/>
</dbReference>
<feature type="compositionally biased region" description="Polar residues" evidence="6">
    <location>
        <begin position="368"/>
        <end position="378"/>
    </location>
</feature>
<evidence type="ECO:0000256" key="1">
    <source>
        <dbReference type="ARBA" id="ARBA00004141"/>
    </source>
</evidence>
<feature type="transmembrane region" description="Helical" evidence="7">
    <location>
        <begin position="1353"/>
        <end position="1373"/>
    </location>
</feature>
<keyword evidence="5" id="KW-0175">Coiled coil</keyword>
<feature type="transmembrane region" description="Helical" evidence="7">
    <location>
        <begin position="1852"/>
        <end position="1874"/>
    </location>
</feature>
<dbReference type="Gene3D" id="1.10.287.70">
    <property type="match status" value="2"/>
</dbReference>
<feature type="compositionally biased region" description="Basic residues" evidence="6">
    <location>
        <begin position="2118"/>
        <end position="2136"/>
    </location>
</feature>
<evidence type="ECO:0000256" key="5">
    <source>
        <dbReference type="SAM" id="Coils"/>
    </source>
</evidence>
<feature type="region of interest" description="Disordered" evidence="6">
    <location>
        <begin position="995"/>
        <end position="1028"/>
    </location>
</feature>
<dbReference type="InterPro" id="IPR043203">
    <property type="entry name" value="VGCC_Ca_Na"/>
</dbReference>
<dbReference type="SUPFAM" id="SSF81324">
    <property type="entry name" value="Voltage-gated potassium channels"/>
    <property type="match status" value="3"/>
</dbReference>
<feature type="compositionally biased region" description="Basic and acidic residues" evidence="6">
    <location>
        <begin position="2586"/>
        <end position="2596"/>
    </location>
</feature>
<feature type="transmembrane region" description="Helical" evidence="7">
    <location>
        <begin position="1441"/>
        <end position="1465"/>
    </location>
</feature>
<feature type="transmembrane region" description="Helical" evidence="7">
    <location>
        <begin position="1385"/>
        <end position="1403"/>
    </location>
</feature>
<feature type="region of interest" description="Disordered" evidence="6">
    <location>
        <begin position="96"/>
        <end position="134"/>
    </location>
</feature>
<feature type="compositionally biased region" description="Basic and acidic residues" evidence="6">
    <location>
        <begin position="1211"/>
        <end position="1242"/>
    </location>
</feature>
<proteinExistence type="predicted"/>
<feature type="region of interest" description="Disordered" evidence="6">
    <location>
        <begin position="2223"/>
        <end position="2253"/>
    </location>
</feature>
<feature type="region of interest" description="Disordered" evidence="6">
    <location>
        <begin position="797"/>
        <end position="902"/>
    </location>
</feature>
<dbReference type="GO" id="GO:0001518">
    <property type="term" value="C:voltage-gated sodium channel complex"/>
    <property type="evidence" value="ECO:0007669"/>
    <property type="project" value="TreeGrafter"/>
</dbReference>
<feature type="compositionally biased region" description="Basic and acidic residues" evidence="6">
    <location>
        <begin position="110"/>
        <end position="119"/>
    </location>
</feature>
<feature type="transmembrane region" description="Helical" evidence="7">
    <location>
        <begin position="1942"/>
        <end position="1964"/>
    </location>
</feature>
<dbReference type="InterPro" id="IPR005821">
    <property type="entry name" value="Ion_trans_dom"/>
</dbReference>
<feature type="transmembrane region" description="Helical" evidence="7">
    <location>
        <begin position="1760"/>
        <end position="1779"/>
    </location>
</feature>
<organism evidence="9">
    <name type="scientific">Chromera velia CCMP2878</name>
    <dbReference type="NCBI Taxonomy" id="1169474"/>
    <lineage>
        <taxon>Eukaryota</taxon>
        <taxon>Sar</taxon>
        <taxon>Alveolata</taxon>
        <taxon>Colpodellida</taxon>
        <taxon>Chromeraceae</taxon>
        <taxon>Chromera</taxon>
    </lineage>
</organism>
<evidence type="ECO:0000313" key="9">
    <source>
        <dbReference type="EMBL" id="CEM54366.1"/>
    </source>
</evidence>
<feature type="transmembrane region" description="Helical" evidence="7">
    <location>
        <begin position="1695"/>
        <end position="1716"/>
    </location>
</feature>
<feature type="region of interest" description="Disordered" evidence="6">
    <location>
        <begin position="2617"/>
        <end position="2636"/>
    </location>
</feature>
<feature type="region of interest" description="Disordered" evidence="6">
    <location>
        <begin position="415"/>
        <end position="439"/>
    </location>
</feature>
<feature type="transmembrane region" description="Helical" evidence="7">
    <location>
        <begin position="1728"/>
        <end position="1748"/>
    </location>
</feature>
<feature type="compositionally biased region" description="Acidic residues" evidence="6">
    <location>
        <begin position="1269"/>
        <end position="1278"/>
    </location>
</feature>
<feature type="compositionally biased region" description="Acidic residues" evidence="6">
    <location>
        <begin position="2050"/>
        <end position="2065"/>
    </location>
</feature>
<keyword evidence="2 7" id="KW-0812">Transmembrane</keyword>
<feature type="transmembrane region" description="Helical" evidence="7">
    <location>
        <begin position="1611"/>
        <end position="1636"/>
    </location>
</feature>
<dbReference type="PANTHER" id="PTHR10037">
    <property type="entry name" value="VOLTAGE-GATED CATION CHANNEL CALCIUM AND SODIUM"/>
    <property type="match status" value="1"/>
</dbReference>
<evidence type="ECO:0000259" key="8">
    <source>
        <dbReference type="Pfam" id="PF00520"/>
    </source>
</evidence>
<sequence length="2685" mass="299008">VEDPKVLSNADCVILLWNAGAPPAGGAGRGVEGGRELDEWVEAAAFWPKEKSVRMLVLVSDGDSNEATNAEREWGSQNELQAEYKPRWVVFRPAPPPAFSAKNNSNPMREAAREKEGGDTRPGGGRVLPRERLTSRETGRELLHSILSSCLSQDEPQTPVPGKLAQRSLGCLPLFNGGRIVCLRIAAHRGFEGLLGAEITVKAVAIGIRAEGLSLDVALFCCGVIACSSETPWDGLPPSSRGSAGWFSLLLLRPVLAVLGTRKCPAGENCAIIRPPRNPDDGFMSFDNLGTASLLLFQVCRQANLVDKTLRIFEQTQKERQEMRNMQRVVARAQQEKKRRAAIERRALTLWKRSLPSSSSPSNHLNRKMTSQPTNSVTPPKAEDLPPDHHAVPPHQLNHKPTVWRWKRATMSSMALKSRTATLGREERRKRTTDTAASAWRKEKVQERFQNVTRRLMDLMKKADFQSASLNASAPLTASLPPEETETDNTIARERASSFVSTEPADAYSLAPTLEDVQRDAAILHSSNSRASASAWRSRKEFWKSRKVTKEKQRARRRKAILRKQMKKAGKGASEERERRAAVLHLSLILAQRKVEEDVVWTEGRGSDAALARAAQRLEWRLFLLVESLPFNVFFTVLVVLNTGLMASEHYNQPPIWTEVLKISNYAFCALFSLEMILKLLALGPCRYCRDSFNVFDGLTTCLFIVEVSVENVSPETEMLSALRAFRLLSFFAGREGTVGESPRSNFDSFFNGLLSVFIIITGDDWPSTMRELAKGVDKGTFDKSVVEFMDWHRRKRHSEREVRDEREPSQRHAGAVCALLPPLPSLSQRGGKKRHNEVSPLTPPRSPSRKSDRHTDILIEEQPQEAPTPLPDSILRPSSLGWKTRRDTPSQSVGSWKEERSTPDPRFFCPSLLLLPGQVISPNVECEVLGERRTELAAMKGAFKHCSGESGCDVEIFEEEDSNLPILPAGGIGERLTNSLGMFNLEDLIEEPPVETGGVGVEKDRRAEAESREGIKARPSQRRLGTEVEQEERIRHLALAFTEAAAGEAGISLPRRISFASANAEERVEQGNIPRGIRTVTNDFERADCKELADDEQSLFAKEREGEVQLGSTLQTLKTALRSPSTSPLGEGRGASELQRERGDALSCTVEEGTRISVQRGRSQAFESREEASEFETRERNQPVDLIERRWLESLLVAGRGRGGGRGRRKSIEGEQKSQQKERSSSISNGKREGRPEEGLKHNKAKGCENQAQREDEGTGGEGQERYDDGDEEDEDELTKPVASKGYLYSSLFCFDSESTPRKQAIILVNNPIFEGFMIFLILLNTVMLCLEDPLADEQADWLTLRRPSFNLYLLFVSAVIFSLEAALRIVAQGLLFHPGSYLRTFWNVIDVLALTVIWLQLTYRDGSQERVLGALGILRALQPLRLIPRLKGLRVAMKALLTGLPGTLSVVGLLFLFAVLFAICGMQLFMGRFGQCSDPCVASKAECTGWFLPPPVYMIDTYEGGEVPIVAAESFDWPFEVEALQNYTIPSLGVRVNSSTVIDETCPFPSVPFGVPGSLQRLWFRPNFSFNNLLVSAEVATLDDWSRVLWRAMDVQGRDKGPRRDANPLAAIFFVVFILITSFFVLNLVTSVIIEQFKLQLLNIRKGAMMDPLQRTWLNTALRPFQRSFIVPLPFPQNKTSSRVREVILHKSLWLEWTTSALVVALFCFLASYTANENAELTLVRLFVDIVATFLFLLEAMAKLIGLGKGYFWDRWNIFDFFLLLISVGGVVAAALFSSLVQNASNEATGGGSGNGNDGGTQARDAGETAQTVIAVAQLCRAFRILRLLRHMKGLQMLLETMRMSFTQAVEVLFLQIILIGAFAVATMHLFAGAPFGFYVNGFFNFNDFPSSYFTLVYLSSGESWSGTRADLSSPPSCRPEAFFLGVDKVKCTGTPAAEAIFMVFIILTNLVVLNIVVAIVLDNFVQIDPSVLSFTDFSVFHDVWNVVDLDGRREIRFGDLVKVLEKLPARFKTRYVDVSALQGKAVDAEGEGGLAAPDWSSVNGDDTAAEDDEEAEEEEEGDPFAARKGSVTSSLAFRRLQSPSDSPACLTFPVTHAPDFPSESPDSVEMIGARSRTKIHTGGRRQSRGGAKKGRGESDAKRKGRSVTSTERDFRSTSRFSSKRSGSGATSRRGKRLRAKAGGSSGPMICGDGLHRGLFVSVAGQRSLVEKGWRVTMPLRGTSENERGGEKANAIRGPGTAWQEKDADPLECGEHPSKPLVLRRQFSLPPGCHLFESSGWRGRGGESDLTSVSPGRENMRKKQRDERRESQTIPIRIEDPRPSEREFASDPHAPLVHRGARIHRTFSVPLHSLKGQQEAGRPGPFFNRQGPRVQEEVVRDPRSYISEGSSTTADALRAPSGMLSLLLSLRIPLLKGFRVAEVLVWRSIVERNQNGLVDFEVLEGWRRRTLKTFLTHCQQTEEKKKEKQKGADREIETRQEVEGLEGREEIQEPEQGERRRERDMKGTAVVSGSLRNGEELSEKKEKWIRGAMGAFVINPLTQGVSRLSSPASAWLLFFSAASWRGRGFLDGPAGRRTASLRRGNPERVTESQKGRRTSQQFQWQKRRELKEDREHMFKQERTSERTSTKGKNALIPLKDDGLLHNMKQKEREAIHCQAEKVRGETLAGETLLDCPETKQRRL</sequence>
<feature type="coiled-coil region" evidence="5">
    <location>
        <begin position="316"/>
        <end position="346"/>
    </location>
</feature>
<evidence type="ECO:0000256" key="4">
    <source>
        <dbReference type="ARBA" id="ARBA00023136"/>
    </source>
</evidence>
<name>A0A0G4IB36_9ALVE</name>
<feature type="compositionally biased region" description="Low complexity" evidence="6">
    <location>
        <begin position="2160"/>
        <end position="2170"/>
    </location>
</feature>